<dbReference type="Proteomes" id="UP000033121">
    <property type="component" value="Unassembled WGS sequence"/>
</dbReference>
<organism evidence="1 2">
    <name type="scientific">Flavihumibacter petaseus NBRC 106054</name>
    <dbReference type="NCBI Taxonomy" id="1220578"/>
    <lineage>
        <taxon>Bacteria</taxon>
        <taxon>Pseudomonadati</taxon>
        <taxon>Bacteroidota</taxon>
        <taxon>Chitinophagia</taxon>
        <taxon>Chitinophagales</taxon>
        <taxon>Chitinophagaceae</taxon>
        <taxon>Flavihumibacter</taxon>
    </lineage>
</organism>
<dbReference type="STRING" id="1220578.FPE01S_01_09870"/>
<comment type="caution">
    <text evidence="1">The sequence shown here is derived from an EMBL/GenBank/DDBJ whole genome shotgun (WGS) entry which is preliminary data.</text>
</comment>
<evidence type="ECO:0000313" key="2">
    <source>
        <dbReference type="Proteomes" id="UP000033121"/>
    </source>
</evidence>
<dbReference type="EMBL" id="BBWV01000001">
    <property type="protein sequence ID" value="GAO41974.1"/>
    <property type="molecule type" value="Genomic_DNA"/>
</dbReference>
<evidence type="ECO:0008006" key="3">
    <source>
        <dbReference type="Google" id="ProtNLM"/>
    </source>
</evidence>
<gene>
    <name evidence="1" type="ORF">FPE01S_01_09870</name>
</gene>
<evidence type="ECO:0000313" key="1">
    <source>
        <dbReference type="EMBL" id="GAO41974.1"/>
    </source>
</evidence>
<dbReference type="OrthoDB" id="1121837at2"/>
<accession>A0A0E9MWL9</accession>
<dbReference type="InterPro" id="IPR025563">
    <property type="entry name" value="DUF4286"/>
</dbReference>
<dbReference type="RefSeq" id="WP_046367744.1">
    <property type="nucleotide sequence ID" value="NZ_BBWV01000001.1"/>
</dbReference>
<reference evidence="1 2" key="1">
    <citation type="submission" date="2015-04" db="EMBL/GenBank/DDBJ databases">
        <title>Whole genome shotgun sequence of Flavihumibacter petaseus NBRC 106054.</title>
        <authorList>
            <person name="Miyazawa S."/>
            <person name="Hosoyama A."/>
            <person name="Hashimoto M."/>
            <person name="Noguchi M."/>
            <person name="Tsuchikane K."/>
            <person name="Ohji S."/>
            <person name="Yamazoe A."/>
            <person name="Ichikawa N."/>
            <person name="Kimura A."/>
            <person name="Fujita N."/>
        </authorList>
    </citation>
    <scope>NUCLEOTIDE SEQUENCE [LARGE SCALE GENOMIC DNA]</scope>
    <source>
        <strain evidence="1 2">NBRC 106054</strain>
    </source>
</reference>
<keyword evidence="2" id="KW-1185">Reference proteome</keyword>
<proteinExistence type="predicted"/>
<sequence>MILYNITIKVEHSIAQDWQKWMLSNHMPQVLATGCFNSSRLYQLLEVDDSDGLTFSVQYTAPTEELYNRYITEFADSMRKITLDTWGNRYIAFRSAMRLVQ</sequence>
<dbReference type="AlphaFoldDB" id="A0A0E9MWL9"/>
<protein>
    <recommendedName>
        <fullName evidence="3">DUF4286 domain-containing protein</fullName>
    </recommendedName>
</protein>
<dbReference type="Pfam" id="PF14114">
    <property type="entry name" value="DUF4286"/>
    <property type="match status" value="1"/>
</dbReference>
<name>A0A0E9MWL9_9BACT</name>